<proteinExistence type="predicted"/>
<feature type="compositionally biased region" description="Basic and acidic residues" evidence="1">
    <location>
        <begin position="76"/>
        <end position="95"/>
    </location>
</feature>
<feature type="region of interest" description="Disordered" evidence="1">
    <location>
        <begin position="18"/>
        <end position="53"/>
    </location>
</feature>
<gene>
    <name evidence="2" type="ORF">Nepgr_033732</name>
</gene>
<sequence>MGRVEWFSVPLGAGELERGGREGRFEDWKSERRKSGLRPQEPESTSRERRARQRFVGIENQGGTYHGWRRRRRRTGHDDSGKVLVHEAEDLNFER</sequence>
<dbReference type="EMBL" id="BSYO01000043">
    <property type="protein sequence ID" value="GMH31888.1"/>
    <property type="molecule type" value="Genomic_DNA"/>
</dbReference>
<organism evidence="2 3">
    <name type="scientific">Nepenthes gracilis</name>
    <name type="common">Slender pitcher plant</name>
    <dbReference type="NCBI Taxonomy" id="150966"/>
    <lineage>
        <taxon>Eukaryota</taxon>
        <taxon>Viridiplantae</taxon>
        <taxon>Streptophyta</taxon>
        <taxon>Embryophyta</taxon>
        <taxon>Tracheophyta</taxon>
        <taxon>Spermatophyta</taxon>
        <taxon>Magnoliopsida</taxon>
        <taxon>eudicotyledons</taxon>
        <taxon>Gunneridae</taxon>
        <taxon>Pentapetalae</taxon>
        <taxon>Caryophyllales</taxon>
        <taxon>Nepenthaceae</taxon>
        <taxon>Nepenthes</taxon>
    </lineage>
</organism>
<reference evidence="2" key="1">
    <citation type="submission" date="2023-05" db="EMBL/GenBank/DDBJ databases">
        <title>Nepenthes gracilis genome sequencing.</title>
        <authorList>
            <person name="Fukushima K."/>
        </authorList>
    </citation>
    <scope>NUCLEOTIDE SEQUENCE</scope>
    <source>
        <strain evidence="2">SING2019-196</strain>
    </source>
</reference>
<name>A0AAD3Y757_NEPGR</name>
<accession>A0AAD3Y757</accession>
<feature type="compositionally biased region" description="Basic and acidic residues" evidence="1">
    <location>
        <begin position="18"/>
        <end position="48"/>
    </location>
</feature>
<comment type="caution">
    <text evidence="2">The sequence shown here is derived from an EMBL/GenBank/DDBJ whole genome shotgun (WGS) entry which is preliminary data.</text>
</comment>
<evidence type="ECO:0000313" key="3">
    <source>
        <dbReference type="Proteomes" id="UP001279734"/>
    </source>
</evidence>
<evidence type="ECO:0000256" key="1">
    <source>
        <dbReference type="SAM" id="MobiDB-lite"/>
    </source>
</evidence>
<feature type="region of interest" description="Disordered" evidence="1">
    <location>
        <begin position="66"/>
        <end position="95"/>
    </location>
</feature>
<dbReference type="AlphaFoldDB" id="A0AAD3Y757"/>
<keyword evidence="3" id="KW-1185">Reference proteome</keyword>
<evidence type="ECO:0000313" key="2">
    <source>
        <dbReference type="EMBL" id="GMH31888.1"/>
    </source>
</evidence>
<dbReference type="Proteomes" id="UP001279734">
    <property type="component" value="Unassembled WGS sequence"/>
</dbReference>
<protein>
    <submittedName>
        <fullName evidence="2">Uncharacterized protein</fullName>
    </submittedName>
</protein>